<name>W0E862_MARPU</name>
<gene>
    <name evidence="1" type="ORF">MARPU_05790</name>
</gene>
<dbReference type="STRING" id="765910.MARPU_05790"/>
<proteinExistence type="predicted"/>
<dbReference type="Proteomes" id="UP000005275">
    <property type="component" value="Chromosome"/>
</dbReference>
<dbReference type="KEGG" id="mpur:MARPU_05790"/>
<reference evidence="1 2" key="1">
    <citation type="submission" date="2013-12" db="EMBL/GenBank/DDBJ databases">
        <authorList>
            <consortium name="DOE Joint Genome Institute"/>
            <person name="Bryant D.A."/>
            <person name="Huntemann M."/>
            <person name="Han J."/>
            <person name="Chen A."/>
            <person name="Kyrpides N."/>
            <person name="Mavromatis K."/>
            <person name="Markowitz V."/>
            <person name="Palaniappan K."/>
            <person name="Ivanova N."/>
            <person name="Schaumberg A."/>
            <person name="Pati A."/>
            <person name="Liolios K."/>
            <person name="Nordberg H.P."/>
            <person name="Cantor M.N."/>
            <person name="Hua S.X."/>
            <person name="Woyke T."/>
        </authorList>
    </citation>
    <scope>NUCLEOTIDE SEQUENCE [LARGE SCALE GENOMIC DNA]</scope>
    <source>
        <strain evidence="1 2">984</strain>
    </source>
</reference>
<dbReference type="OrthoDB" id="8807675at2"/>
<sequence>MTAPRAIYLRCEVKAGLWDGLTWPTQYSDPLNFTKIELTAPTQEKEELISNMTGNYGAALDSQQKPTDSATATLEFNTMTDVMLGLVLGADVSPGEQAQSTITDESVDTALGVWVPLAHGYIDSEQSISLKTGADVAVEPSKYEIDTTNGMIKALHADAVGTGMKLSYTARAESWTAFAAGQAKSAYVHLIGSATDMVTGKTGRLNIWRAALAPGGAVDPVAGGYFAGSLAGSLIAPTGKASPWEWQALSA</sequence>
<organism evidence="1 2">
    <name type="scientific">Marichromatium purpuratum 984</name>
    <dbReference type="NCBI Taxonomy" id="765910"/>
    <lineage>
        <taxon>Bacteria</taxon>
        <taxon>Pseudomonadati</taxon>
        <taxon>Pseudomonadota</taxon>
        <taxon>Gammaproteobacteria</taxon>
        <taxon>Chromatiales</taxon>
        <taxon>Chromatiaceae</taxon>
        <taxon>Marichromatium</taxon>
    </lineage>
</organism>
<evidence type="ECO:0000313" key="2">
    <source>
        <dbReference type="Proteomes" id="UP000005275"/>
    </source>
</evidence>
<dbReference type="HOGENOM" id="CLU_1106126_0_0_6"/>
<dbReference type="RefSeq" id="WP_005220714.1">
    <property type="nucleotide sequence ID" value="NZ_CP007031.1"/>
</dbReference>
<dbReference type="AlphaFoldDB" id="W0E862"/>
<accession>W0E862</accession>
<evidence type="ECO:0000313" key="1">
    <source>
        <dbReference type="EMBL" id="AHF05419.1"/>
    </source>
</evidence>
<keyword evidence="2" id="KW-1185">Reference proteome</keyword>
<dbReference type="EMBL" id="CP007031">
    <property type="protein sequence ID" value="AHF05419.1"/>
    <property type="molecule type" value="Genomic_DNA"/>
</dbReference>
<protein>
    <submittedName>
        <fullName evidence="1">Uncharacterized protein</fullName>
    </submittedName>
</protein>